<dbReference type="STRING" id="990371.SAMN05421813_10536"/>
<feature type="signal peptide" evidence="1">
    <location>
        <begin position="1"/>
        <end position="22"/>
    </location>
</feature>
<proteinExistence type="predicted"/>
<evidence type="ECO:0000313" key="3">
    <source>
        <dbReference type="EMBL" id="SDM03746.1"/>
    </source>
</evidence>
<dbReference type="GO" id="GO:0009253">
    <property type="term" value="P:peptidoglycan catabolic process"/>
    <property type="evidence" value="ECO:0007669"/>
    <property type="project" value="InterPro"/>
</dbReference>
<evidence type="ECO:0000313" key="4">
    <source>
        <dbReference type="Proteomes" id="UP000199226"/>
    </source>
</evidence>
<keyword evidence="1" id="KW-0732">Signal</keyword>
<dbReference type="RefSeq" id="WP_090701205.1">
    <property type="nucleotide sequence ID" value="NZ_FNHH01000005.1"/>
</dbReference>
<dbReference type="GO" id="GO:0008745">
    <property type="term" value="F:N-acetylmuramoyl-L-alanine amidase activity"/>
    <property type="evidence" value="ECO:0007669"/>
    <property type="project" value="InterPro"/>
</dbReference>
<dbReference type="OrthoDB" id="754980at2"/>
<dbReference type="Pfam" id="PF01520">
    <property type="entry name" value="Amidase_3"/>
    <property type="match status" value="1"/>
</dbReference>
<dbReference type="Gene3D" id="3.40.630.40">
    <property type="entry name" value="Zn-dependent exopeptidases"/>
    <property type="match status" value="1"/>
</dbReference>
<dbReference type="SUPFAM" id="SSF53187">
    <property type="entry name" value="Zn-dependent exopeptidases"/>
    <property type="match status" value="1"/>
</dbReference>
<gene>
    <name evidence="3" type="ORF">SAMN05421813_10536</name>
</gene>
<dbReference type="AlphaFoldDB" id="A0A1G9PY96"/>
<sequence length="259" mass="28685">MKKNLILSLPLFYLCTSFISTNNDLPVNSGMSDSVVSTPVLLKQRPVIVWQPSHQTNTGVNFSEAAVCNGIVEAAMNAEPRMKEYKVWSLGKKDLHHADVGSNTIVEQTSAVINGQLSGYAWELQKSNKKEPQVFISIHNNGGTKRHAIWGFIHEGDQHEAENRALARRLVKAISAVTGLEDRGVLFDSSTGRNDYKCKVSGKLAFFSLDENVNKAPYRVLLEVGDNLVSKEFLEDPINQKKMGVAIKVALAEWMAETK</sequence>
<accession>A0A1G9PY96</accession>
<keyword evidence="4" id="KW-1185">Reference proteome</keyword>
<organism evidence="3 4">
    <name type="scientific">Daejeonella rubra</name>
    <dbReference type="NCBI Taxonomy" id="990371"/>
    <lineage>
        <taxon>Bacteria</taxon>
        <taxon>Pseudomonadati</taxon>
        <taxon>Bacteroidota</taxon>
        <taxon>Sphingobacteriia</taxon>
        <taxon>Sphingobacteriales</taxon>
        <taxon>Sphingobacteriaceae</taxon>
        <taxon>Daejeonella</taxon>
    </lineage>
</organism>
<dbReference type="EMBL" id="FNHH01000005">
    <property type="protein sequence ID" value="SDM03746.1"/>
    <property type="molecule type" value="Genomic_DNA"/>
</dbReference>
<feature type="domain" description="MurNAc-LAA" evidence="2">
    <location>
        <begin position="125"/>
        <end position="252"/>
    </location>
</feature>
<evidence type="ECO:0000256" key="1">
    <source>
        <dbReference type="SAM" id="SignalP"/>
    </source>
</evidence>
<reference evidence="4" key="1">
    <citation type="submission" date="2016-10" db="EMBL/GenBank/DDBJ databases">
        <authorList>
            <person name="Varghese N."/>
            <person name="Submissions S."/>
        </authorList>
    </citation>
    <scope>NUCLEOTIDE SEQUENCE [LARGE SCALE GENOMIC DNA]</scope>
    <source>
        <strain evidence="4">DSM 24536</strain>
    </source>
</reference>
<name>A0A1G9PY96_9SPHI</name>
<feature type="chain" id="PRO_5011563646" evidence="1">
    <location>
        <begin position="23"/>
        <end position="259"/>
    </location>
</feature>
<protein>
    <submittedName>
        <fullName evidence="3">N-acetylmuramoyl-L-alanine amidase</fullName>
    </submittedName>
</protein>
<dbReference type="Proteomes" id="UP000199226">
    <property type="component" value="Unassembled WGS sequence"/>
</dbReference>
<evidence type="ECO:0000259" key="2">
    <source>
        <dbReference type="Pfam" id="PF01520"/>
    </source>
</evidence>
<dbReference type="InterPro" id="IPR002508">
    <property type="entry name" value="MurNAc-LAA_cat"/>
</dbReference>